<sequence>MDTTEGYVAEVCDFGSVKSDQLLPSREDMLDIDKEFTFPFHDFDACTIRIAIVSRFPMIRGHRQVVIQSSVVLDIISIPGNRPFETCGNSCADGNLSDSGARNNVSYFLSLVRPNIYFGPPPLLAAVLGPCLSSDKAIFKLELTKLQRRYGRTSKHLRRIKQVSKYPEGKRTVKIPRNAGDIIQFPQGSKRVILVALHAALPKNLPRGNWQTT</sequence>
<proteinExistence type="predicted"/>
<accession>A0A0C2JTZ8</accession>
<dbReference type="EMBL" id="JWZT01001076">
    <property type="protein sequence ID" value="KII72873.1"/>
    <property type="molecule type" value="Genomic_DNA"/>
</dbReference>
<keyword evidence="2" id="KW-1185">Reference proteome</keyword>
<protein>
    <submittedName>
        <fullName evidence="1">Uncharacterized protein</fullName>
    </submittedName>
</protein>
<organism evidence="1 2">
    <name type="scientific">Thelohanellus kitauei</name>
    <name type="common">Myxosporean</name>
    <dbReference type="NCBI Taxonomy" id="669202"/>
    <lineage>
        <taxon>Eukaryota</taxon>
        <taxon>Metazoa</taxon>
        <taxon>Cnidaria</taxon>
        <taxon>Myxozoa</taxon>
        <taxon>Myxosporea</taxon>
        <taxon>Bivalvulida</taxon>
        <taxon>Platysporina</taxon>
        <taxon>Myxobolidae</taxon>
        <taxon>Thelohanellus</taxon>
    </lineage>
</organism>
<gene>
    <name evidence="1" type="ORF">RF11_12339</name>
</gene>
<evidence type="ECO:0000313" key="1">
    <source>
        <dbReference type="EMBL" id="KII72873.1"/>
    </source>
</evidence>
<name>A0A0C2JTZ8_THEKT</name>
<dbReference type="AlphaFoldDB" id="A0A0C2JTZ8"/>
<evidence type="ECO:0000313" key="2">
    <source>
        <dbReference type="Proteomes" id="UP000031668"/>
    </source>
</evidence>
<dbReference type="Proteomes" id="UP000031668">
    <property type="component" value="Unassembled WGS sequence"/>
</dbReference>
<reference evidence="1 2" key="1">
    <citation type="journal article" date="2014" name="Genome Biol. Evol.">
        <title>The genome of the myxosporean Thelohanellus kitauei shows adaptations to nutrient acquisition within its fish host.</title>
        <authorList>
            <person name="Yang Y."/>
            <person name="Xiong J."/>
            <person name="Zhou Z."/>
            <person name="Huo F."/>
            <person name="Miao W."/>
            <person name="Ran C."/>
            <person name="Liu Y."/>
            <person name="Zhang J."/>
            <person name="Feng J."/>
            <person name="Wang M."/>
            <person name="Wang M."/>
            <person name="Wang L."/>
            <person name="Yao B."/>
        </authorList>
    </citation>
    <scope>NUCLEOTIDE SEQUENCE [LARGE SCALE GENOMIC DNA]</scope>
    <source>
        <strain evidence="1">Wuqing</strain>
    </source>
</reference>
<comment type="caution">
    <text evidence="1">The sequence shown here is derived from an EMBL/GenBank/DDBJ whole genome shotgun (WGS) entry which is preliminary data.</text>
</comment>